<protein>
    <submittedName>
        <fullName evidence="2">GNAT family N-acetyltransferase</fullName>
    </submittedName>
</protein>
<proteinExistence type="predicted"/>
<dbReference type="SUPFAM" id="SSF55729">
    <property type="entry name" value="Acyl-CoA N-acyltransferases (Nat)"/>
    <property type="match status" value="1"/>
</dbReference>
<evidence type="ECO:0000313" key="3">
    <source>
        <dbReference type="Proteomes" id="UP001432062"/>
    </source>
</evidence>
<dbReference type="InterPro" id="IPR016181">
    <property type="entry name" value="Acyl_CoA_acyltransferase"/>
</dbReference>
<dbReference type="PANTHER" id="PTHR43441:SF3">
    <property type="entry name" value="ACETYLTRANSFERASE"/>
    <property type="match status" value="1"/>
</dbReference>
<name>A0ABZ1YRW5_9NOCA</name>
<gene>
    <name evidence="2" type="ORF">OG563_35705</name>
</gene>
<dbReference type="InterPro" id="IPR051908">
    <property type="entry name" value="Ribosomal_N-acetyltransferase"/>
</dbReference>
<accession>A0ABZ1YRW5</accession>
<dbReference type="PROSITE" id="PS51186">
    <property type="entry name" value="GNAT"/>
    <property type="match status" value="1"/>
</dbReference>
<dbReference type="Gene3D" id="3.40.630.30">
    <property type="match status" value="1"/>
</dbReference>
<reference evidence="2" key="1">
    <citation type="submission" date="2022-10" db="EMBL/GenBank/DDBJ databases">
        <title>The complete genomes of actinobacterial strains from the NBC collection.</title>
        <authorList>
            <person name="Joergensen T.S."/>
            <person name="Alvarez Arevalo M."/>
            <person name="Sterndorff E.B."/>
            <person name="Faurdal D."/>
            <person name="Vuksanovic O."/>
            <person name="Mourched A.-S."/>
            <person name="Charusanti P."/>
            <person name="Shaw S."/>
            <person name="Blin K."/>
            <person name="Weber T."/>
        </authorList>
    </citation>
    <scope>NUCLEOTIDE SEQUENCE</scope>
    <source>
        <strain evidence="2">NBC_01482</strain>
    </source>
</reference>
<sequence>MNTEQPAALAPGIAPPQQIHLGDLLLRSWQPEDLVPRFDAVTASFDHLHPWMDWLAEPMTLEQHRAFGDAMATSWPSPDGSCNYGIFDVDGALLGAIGIHDRVGPRTLEIGYWCHVAHTGRGIITRSAAALTRIALDLPGVDRVEIRCDAANVRSAAVPRRLGYRLDRVAPREVRAPAESGRGMFWIKDNFPASRPVARSEHG</sequence>
<dbReference type="InterPro" id="IPR000182">
    <property type="entry name" value="GNAT_dom"/>
</dbReference>
<dbReference type="PANTHER" id="PTHR43441">
    <property type="entry name" value="RIBOSOMAL-PROTEIN-SERINE ACETYLTRANSFERASE"/>
    <property type="match status" value="1"/>
</dbReference>
<dbReference type="RefSeq" id="WP_329407412.1">
    <property type="nucleotide sequence ID" value="NZ_CP109441.1"/>
</dbReference>
<dbReference type="Pfam" id="PF13302">
    <property type="entry name" value="Acetyltransf_3"/>
    <property type="match status" value="1"/>
</dbReference>
<keyword evidence="3" id="KW-1185">Reference proteome</keyword>
<feature type="domain" description="N-acetyltransferase" evidence="1">
    <location>
        <begin position="24"/>
        <end position="192"/>
    </location>
</feature>
<dbReference type="Proteomes" id="UP001432062">
    <property type="component" value="Chromosome"/>
</dbReference>
<evidence type="ECO:0000259" key="1">
    <source>
        <dbReference type="PROSITE" id="PS51186"/>
    </source>
</evidence>
<evidence type="ECO:0000313" key="2">
    <source>
        <dbReference type="EMBL" id="WUV44479.1"/>
    </source>
</evidence>
<organism evidence="2 3">
    <name type="scientific">Nocardia vinacea</name>
    <dbReference type="NCBI Taxonomy" id="96468"/>
    <lineage>
        <taxon>Bacteria</taxon>
        <taxon>Bacillati</taxon>
        <taxon>Actinomycetota</taxon>
        <taxon>Actinomycetes</taxon>
        <taxon>Mycobacteriales</taxon>
        <taxon>Nocardiaceae</taxon>
        <taxon>Nocardia</taxon>
    </lineage>
</organism>
<dbReference type="EMBL" id="CP109441">
    <property type="protein sequence ID" value="WUV44479.1"/>
    <property type="molecule type" value="Genomic_DNA"/>
</dbReference>